<dbReference type="GO" id="GO:0003677">
    <property type="term" value="F:DNA binding"/>
    <property type="evidence" value="ECO:0007669"/>
    <property type="project" value="UniProtKB-KW"/>
</dbReference>
<dbReference type="RefSeq" id="WP_207365409.1">
    <property type="nucleotide sequence ID" value="NZ_JAFMYV010000007.1"/>
</dbReference>
<proteinExistence type="inferred from homology"/>
<keyword evidence="2" id="KW-0238">DNA-binding</keyword>
<dbReference type="InterPro" id="IPR002104">
    <property type="entry name" value="Integrase_catalytic"/>
</dbReference>
<dbReference type="Proteomes" id="UP000664034">
    <property type="component" value="Unassembled WGS sequence"/>
</dbReference>
<dbReference type="EMBL" id="JAFMYV010000007">
    <property type="protein sequence ID" value="MBO0937869.1"/>
    <property type="molecule type" value="Genomic_DNA"/>
</dbReference>
<organism evidence="5 6">
    <name type="scientific">Fibrella rubiginis</name>
    <dbReference type="NCBI Taxonomy" id="2817060"/>
    <lineage>
        <taxon>Bacteria</taxon>
        <taxon>Pseudomonadati</taxon>
        <taxon>Bacteroidota</taxon>
        <taxon>Cytophagia</taxon>
        <taxon>Cytophagales</taxon>
        <taxon>Spirosomataceae</taxon>
        <taxon>Fibrella</taxon>
    </lineage>
</organism>
<dbReference type="GO" id="GO:0015074">
    <property type="term" value="P:DNA integration"/>
    <property type="evidence" value="ECO:0007669"/>
    <property type="project" value="InterPro"/>
</dbReference>
<dbReference type="InterPro" id="IPR013762">
    <property type="entry name" value="Integrase-like_cat_sf"/>
</dbReference>
<dbReference type="PANTHER" id="PTHR30349:SF64">
    <property type="entry name" value="PROPHAGE INTEGRASE INTD-RELATED"/>
    <property type="match status" value="1"/>
</dbReference>
<evidence type="ECO:0000256" key="1">
    <source>
        <dbReference type="ARBA" id="ARBA00008857"/>
    </source>
</evidence>
<dbReference type="InterPro" id="IPR025269">
    <property type="entry name" value="SAM-like_dom"/>
</dbReference>
<sequence>MARQAEEAISYVLRDPNGTTSTPIIGIVRFNNDRIKVATGFKVIPAHWNPLKSRVKNVVDATDKQQINDWLQDTQEAVKHIIADMKSNRQALTKESVKVRIDAYLKPVVDVAKPEPTEPALFTFIADFITAAPTRVNIETGKHVERRTIQKYETVLKVLREFATTYRRRVDFDSIDLDFYDAFNAYLTATKGFATNNVGKYLQTLKVFLNDASARGIAVKQDYRSRKFKVVKEDADNVYLSEAELLCLQNVDLSRTERLERVRDLFLVGCYTGLRFSDLTNLRPEYIKDGLIRIEQQKTADKVVIPCHAIVTAMLTKYGGTLPRSISNQKMNDYLKEVCQLAGINSIESKAQTKGGKRITKSFEKWEMVSTHTARRSFATNMYLLGIPAMTIMQITGHRTEKAFMKYIKLDREQHAKVMALHWQKQVANSPFKIA</sequence>
<dbReference type="Gene3D" id="1.10.150.130">
    <property type="match status" value="1"/>
</dbReference>
<keyword evidence="6" id="KW-1185">Reference proteome</keyword>
<evidence type="ECO:0000256" key="2">
    <source>
        <dbReference type="ARBA" id="ARBA00023125"/>
    </source>
</evidence>
<protein>
    <submittedName>
        <fullName evidence="5">Phage integrase SAM-like domain-containing protein</fullName>
    </submittedName>
</protein>
<evidence type="ECO:0000313" key="6">
    <source>
        <dbReference type="Proteomes" id="UP000664034"/>
    </source>
</evidence>
<dbReference type="InterPro" id="IPR011010">
    <property type="entry name" value="DNA_brk_join_enz"/>
</dbReference>
<keyword evidence="3" id="KW-0233">DNA recombination</keyword>
<dbReference type="CDD" id="cd01185">
    <property type="entry name" value="INTN1_C_like"/>
    <property type="match status" value="1"/>
</dbReference>
<dbReference type="SUPFAM" id="SSF56349">
    <property type="entry name" value="DNA breaking-rejoining enzymes"/>
    <property type="match status" value="1"/>
</dbReference>
<gene>
    <name evidence="5" type="ORF">J2I47_15025</name>
</gene>
<dbReference type="PROSITE" id="PS51898">
    <property type="entry name" value="TYR_RECOMBINASE"/>
    <property type="match status" value="1"/>
</dbReference>
<reference evidence="5" key="1">
    <citation type="submission" date="2021-03" db="EMBL/GenBank/DDBJ databases">
        <title>Fibrella sp. HMF5335 genome sequencing and assembly.</title>
        <authorList>
            <person name="Kang H."/>
            <person name="Kim H."/>
            <person name="Bae S."/>
            <person name="Joh K."/>
        </authorList>
    </citation>
    <scope>NUCLEOTIDE SEQUENCE</scope>
    <source>
        <strain evidence="5">HMF5335</strain>
    </source>
</reference>
<evidence type="ECO:0000259" key="4">
    <source>
        <dbReference type="PROSITE" id="PS51898"/>
    </source>
</evidence>
<feature type="domain" description="Tyr recombinase" evidence="4">
    <location>
        <begin position="235"/>
        <end position="420"/>
    </location>
</feature>
<dbReference type="Gene3D" id="1.10.443.10">
    <property type="entry name" value="Intergrase catalytic core"/>
    <property type="match status" value="1"/>
</dbReference>
<dbReference type="AlphaFoldDB" id="A0A939K3Y6"/>
<dbReference type="InterPro" id="IPR050090">
    <property type="entry name" value="Tyrosine_recombinase_XerCD"/>
</dbReference>
<dbReference type="Pfam" id="PF13102">
    <property type="entry name" value="Phage_int_SAM_5"/>
    <property type="match status" value="1"/>
</dbReference>
<accession>A0A939K3Y6</accession>
<comment type="caution">
    <text evidence="5">The sequence shown here is derived from an EMBL/GenBank/DDBJ whole genome shotgun (WGS) entry which is preliminary data.</text>
</comment>
<name>A0A939K3Y6_9BACT</name>
<comment type="similarity">
    <text evidence="1">Belongs to the 'phage' integrase family.</text>
</comment>
<dbReference type="GO" id="GO:0006310">
    <property type="term" value="P:DNA recombination"/>
    <property type="evidence" value="ECO:0007669"/>
    <property type="project" value="UniProtKB-KW"/>
</dbReference>
<dbReference type="PANTHER" id="PTHR30349">
    <property type="entry name" value="PHAGE INTEGRASE-RELATED"/>
    <property type="match status" value="1"/>
</dbReference>
<evidence type="ECO:0000256" key="3">
    <source>
        <dbReference type="ARBA" id="ARBA00023172"/>
    </source>
</evidence>
<evidence type="ECO:0000313" key="5">
    <source>
        <dbReference type="EMBL" id="MBO0937869.1"/>
    </source>
</evidence>
<dbReference type="InterPro" id="IPR010998">
    <property type="entry name" value="Integrase_recombinase_N"/>
</dbReference>
<dbReference type="Pfam" id="PF00589">
    <property type="entry name" value="Phage_integrase"/>
    <property type="match status" value="1"/>
</dbReference>